<dbReference type="EMBL" id="CALNXI010000421">
    <property type="protein sequence ID" value="CAH3026775.1"/>
    <property type="molecule type" value="Genomic_DNA"/>
</dbReference>
<sequence length="141" mass="16586">MYGGPRNPNSSPFQGRSRPLPQNFRPRFENPGFPPQPHPNAYWDFRPRQPYPPSTHLQRPFGMITHPQEPGGTFQPREWQMSVPRRGFPPAGNHDQQRTRGRGGHRRNQDSSGIEAYYRHSMVEDPWKELEEQYIRKNQQA</sequence>
<evidence type="ECO:0000313" key="2">
    <source>
        <dbReference type="EMBL" id="CAH3026775.1"/>
    </source>
</evidence>
<dbReference type="Proteomes" id="UP001159427">
    <property type="component" value="Unassembled WGS sequence"/>
</dbReference>
<keyword evidence="3" id="KW-1185">Reference proteome</keyword>
<dbReference type="InterPro" id="IPR028265">
    <property type="entry name" value="TTDN1/SICKLE"/>
</dbReference>
<dbReference type="Pfam" id="PF15502">
    <property type="entry name" value="MPLKIP"/>
    <property type="match status" value="1"/>
</dbReference>
<feature type="region of interest" description="Disordered" evidence="1">
    <location>
        <begin position="1"/>
        <end position="117"/>
    </location>
</feature>
<evidence type="ECO:0000313" key="3">
    <source>
        <dbReference type="Proteomes" id="UP001159427"/>
    </source>
</evidence>
<gene>
    <name evidence="2" type="ORF">PEVE_00029922</name>
</gene>
<comment type="caution">
    <text evidence="2">The sequence shown here is derived from an EMBL/GenBank/DDBJ whole genome shotgun (WGS) entry which is preliminary data.</text>
</comment>
<accession>A0ABN8MCN9</accession>
<name>A0ABN8MCN9_9CNID</name>
<reference evidence="2 3" key="1">
    <citation type="submission" date="2022-05" db="EMBL/GenBank/DDBJ databases">
        <authorList>
            <consortium name="Genoscope - CEA"/>
            <person name="William W."/>
        </authorList>
    </citation>
    <scope>NUCLEOTIDE SEQUENCE [LARGE SCALE GENOMIC DNA]</scope>
</reference>
<evidence type="ECO:0000256" key="1">
    <source>
        <dbReference type="SAM" id="MobiDB-lite"/>
    </source>
</evidence>
<organism evidence="2 3">
    <name type="scientific">Porites evermanni</name>
    <dbReference type="NCBI Taxonomy" id="104178"/>
    <lineage>
        <taxon>Eukaryota</taxon>
        <taxon>Metazoa</taxon>
        <taxon>Cnidaria</taxon>
        <taxon>Anthozoa</taxon>
        <taxon>Hexacorallia</taxon>
        <taxon>Scleractinia</taxon>
        <taxon>Fungiina</taxon>
        <taxon>Poritidae</taxon>
        <taxon>Porites</taxon>
    </lineage>
</organism>
<protein>
    <submittedName>
        <fullName evidence="2">Uncharacterized protein</fullName>
    </submittedName>
</protein>
<proteinExistence type="predicted"/>